<keyword evidence="1" id="KW-0812">Transmembrane</keyword>
<keyword evidence="3" id="KW-1185">Reference proteome</keyword>
<dbReference type="InterPro" id="IPR007039">
    <property type="entry name" value="TrbC/VirB2"/>
</dbReference>
<feature type="transmembrane region" description="Helical" evidence="1">
    <location>
        <begin position="60"/>
        <end position="78"/>
    </location>
</feature>
<name>A0ABU8R5R5_9PSED</name>
<keyword evidence="1" id="KW-0472">Membrane</keyword>
<dbReference type="Pfam" id="PF04956">
    <property type="entry name" value="TrbC"/>
    <property type="match status" value="1"/>
</dbReference>
<evidence type="ECO:0000313" key="3">
    <source>
        <dbReference type="Proteomes" id="UP001377692"/>
    </source>
</evidence>
<dbReference type="EMBL" id="JBBHLD010000007">
    <property type="protein sequence ID" value="MEJ5905221.1"/>
    <property type="molecule type" value="Genomic_DNA"/>
</dbReference>
<proteinExistence type="predicted"/>
<protein>
    <submittedName>
        <fullName evidence="2">TrbC/VirB2 family protein</fullName>
    </submittedName>
</protein>
<organism evidence="2 3">
    <name type="scientific">Pseudomonas kermanshahensis</name>
    <dbReference type="NCBI Taxonomy" id="2745482"/>
    <lineage>
        <taxon>Bacteria</taxon>
        <taxon>Pseudomonadati</taxon>
        <taxon>Pseudomonadota</taxon>
        <taxon>Gammaproteobacteria</taxon>
        <taxon>Pseudomonadales</taxon>
        <taxon>Pseudomonadaceae</taxon>
        <taxon>Pseudomonas</taxon>
    </lineage>
</organism>
<accession>A0ABU8R5R5</accession>
<keyword evidence="1" id="KW-1133">Transmembrane helix</keyword>
<comment type="caution">
    <text evidence="2">The sequence shown here is derived from an EMBL/GenBank/DDBJ whole genome shotgun (WGS) entry which is preliminary data.</text>
</comment>
<sequence>MHANTSLFRFNAQTFGYLAFSFLLLAVMVAPENAFAAGTGGGLPYESWLENLRKSVTGPVAFALSIIGIVVAGGVLIFGGDLNGFFRSLIFLVLVMALIVGANNIMQSFFTSSAELAQLLPQHSLVQGQV</sequence>
<evidence type="ECO:0000256" key="1">
    <source>
        <dbReference type="SAM" id="Phobius"/>
    </source>
</evidence>
<evidence type="ECO:0000313" key="2">
    <source>
        <dbReference type="EMBL" id="MEJ5905221.1"/>
    </source>
</evidence>
<feature type="transmembrane region" description="Helical" evidence="1">
    <location>
        <begin position="85"/>
        <end position="106"/>
    </location>
</feature>
<dbReference type="Proteomes" id="UP001377692">
    <property type="component" value="Unassembled WGS sequence"/>
</dbReference>
<reference evidence="2 3" key="1">
    <citation type="submission" date="2024-02" db="EMBL/GenBank/DDBJ databases">
        <title>Identification of pathogenicity and growth-promoting functions of Pseudomonas putida variants.</title>
        <authorList>
            <person name="Sun J."/>
        </authorList>
    </citation>
    <scope>NUCLEOTIDE SEQUENCE [LARGE SCALE GENOMIC DNA]</scope>
    <source>
        <strain evidence="2 3">A04</strain>
    </source>
</reference>
<dbReference type="RefSeq" id="WP_186679219.1">
    <property type="nucleotide sequence ID" value="NZ_JABWRY020000002.1"/>
</dbReference>
<gene>
    <name evidence="2" type="ORF">V7V80_11065</name>
</gene>